<protein>
    <submittedName>
        <fullName evidence="2">Uncharacterized protein</fullName>
    </submittedName>
</protein>
<dbReference type="RefSeq" id="WP_270802817.1">
    <property type="nucleotide sequence ID" value="NZ_JAWHZD010000036.1"/>
</dbReference>
<organism evidence="2 3">
    <name type="scientific">Klebsiella quasipneumoniae subsp. quasipneumoniae</name>
    <dbReference type="NCBI Taxonomy" id="1667327"/>
    <lineage>
        <taxon>Bacteria</taxon>
        <taxon>Pseudomonadati</taxon>
        <taxon>Pseudomonadota</taxon>
        <taxon>Gammaproteobacteria</taxon>
        <taxon>Enterobacterales</taxon>
        <taxon>Enterobacteriaceae</taxon>
        <taxon>Klebsiella/Raoultella group</taxon>
        <taxon>Klebsiella</taxon>
        <taxon>Klebsiella pneumoniae complex</taxon>
    </lineage>
</organism>
<keyword evidence="1" id="KW-1133">Transmembrane helix</keyword>
<name>A0AAW8XZ66_9ENTR</name>
<keyword evidence="1" id="KW-0472">Membrane</keyword>
<proteinExistence type="predicted"/>
<gene>
    <name evidence="2" type="ORF">RZP41_27485</name>
</gene>
<reference evidence="2" key="1">
    <citation type="submission" date="2023-10" db="EMBL/GenBank/DDBJ databases">
        <title>Surveillance and assessment of the effects of hospital wastewater treatment on clearance of pathogenic bacterial and antimicrobial resistance genes.</title>
        <authorList>
            <person name="Wu Y."/>
        </authorList>
    </citation>
    <scope>NUCLEOTIDE SEQUENCE</scope>
    <source>
        <strain evidence="2">23-M-SRM-33-1</strain>
    </source>
</reference>
<evidence type="ECO:0000256" key="1">
    <source>
        <dbReference type="SAM" id="Phobius"/>
    </source>
</evidence>
<feature type="transmembrane region" description="Helical" evidence="1">
    <location>
        <begin position="31"/>
        <end position="51"/>
    </location>
</feature>
<dbReference type="AlphaFoldDB" id="A0AAW8XZ66"/>
<dbReference type="EMBL" id="JAWHZD010000036">
    <property type="protein sequence ID" value="MDV0844954.1"/>
    <property type="molecule type" value="Genomic_DNA"/>
</dbReference>
<dbReference type="Proteomes" id="UP001284547">
    <property type="component" value="Unassembled WGS sequence"/>
</dbReference>
<evidence type="ECO:0000313" key="2">
    <source>
        <dbReference type="EMBL" id="MDV0844954.1"/>
    </source>
</evidence>
<accession>A0AAW8XZ66</accession>
<sequence length="56" mass="5795">MIKTIASIAVTYVGLVCSGVQMFGVQALGPITYTLLIIPAVIFGLIAKAIITSPES</sequence>
<feature type="transmembrane region" description="Helical" evidence="1">
    <location>
        <begin position="5"/>
        <end position="25"/>
    </location>
</feature>
<evidence type="ECO:0000313" key="3">
    <source>
        <dbReference type="Proteomes" id="UP001284547"/>
    </source>
</evidence>
<keyword evidence="1" id="KW-0812">Transmembrane</keyword>
<comment type="caution">
    <text evidence="2">The sequence shown here is derived from an EMBL/GenBank/DDBJ whole genome shotgun (WGS) entry which is preliminary data.</text>
</comment>